<dbReference type="CDD" id="cd04051">
    <property type="entry name" value="C2_SRC2_like"/>
    <property type="match status" value="1"/>
</dbReference>
<evidence type="ECO:0000259" key="2">
    <source>
        <dbReference type="PROSITE" id="PS50004"/>
    </source>
</evidence>
<organism evidence="3 4">
    <name type="scientific">Microthlaspi erraticum</name>
    <dbReference type="NCBI Taxonomy" id="1685480"/>
    <lineage>
        <taxon>Eukaryota</taxon>
        <taxon>Viridiplantae</taxon>
        <taxon>Streptophyta</taxon>
        <taxon>Embryophyta</taxon>
        <taxon>Tracheophyta</taxon>
        <taxon>Spermatophyta</taxon>
        <taxon>Magnoliopsida</taxon>
        <taxon>eudicotyledons</taxon>
        <taxon>Gunneridae</taxon>
        <taxon>Pentapetalae</taxon>
        <taxon>rosids</taxon>
        <taxon>malvids</taxon>
        <taxon>Brassicales</taxon>
        <taxon>Brassicaceae</taxon>
        <taxon>Coluteocarpeae</taxon>
        <taxon>Microthlaspi</taxon>
    </lineage>
</organism>
<dbReference type="InterPro" id="IPR044750">
    <property type="entry name" value="C2_SRC2/BAP"/>
</dbReference>
<sequence length="386" mass="42935">MSSRENLTLELKIICATDVSHTNATNKMDVYAVVSIHGDNNSQTQAAKKTTIDFDGGSNPTWNHPVKFSVTEREAREGLVTVNVKLYNYWLEEVVDLEIGEVNVSVQELLALNPITSFTNGNDDKMKLMTLPVNVIGGSKAKLSLLYRFKRGLAGNMYHSFSEHASSSSFRSLNLDSERSVNPPQIQTPMKKLTLDLVIKMTKGVKDNSWIRGMDMYASVKVCEGARIVHRSNTPIAFGVHKDPIWDHAIKFTLDEPLAREGRLTLYVQLINHRTIRGDKEMGEVKVPIHELLGLNPPSTLTNDMKLVTRDVSHVRDKSRKTGTLSFMYKFLNEQATFPPAKSQPTTPPAPSQPTIPPAAPTAMPQQLFVFYAATVVTGDNGQNQQ</sequence>
<evidence type="ECO:0000313" key="4">
    <source>
        <dbReference type="Proteomes" id="UP000467841"/>
    </source>
</evidence>
<evidence type="ECO:0000256" key="1">
    <source>
        <dbReference type="SAM" id="MobiDB-lite"/>
    </source>
</evidence>
<feature type="domain" description="C2" evidence="2">
    <location>
        <begin position="1"/>
        <end position="119"/>
    </location>
</feature>
<evidence type="ECO:0000313" key="3">
    <source>
        <dbReference type="EMBL" id="CAA7057599.1"/>
    </source>
</evidence>
<dbReference type="InterPro" id="IPR000008">
    <property type="entry name" value="C2_dom"/>
</dbReference>
<comment type="caution">
    <text evidence="3">The sequence shown here is derived from an EMBL/GenBank/DDBJ whole genome shotgun (WGS) entry which is preliminary data.</text>
</comment>
<dbReference type="SUPFAM" id="SSF49562">
    <property type="entry name" value="C2 domain (Calcium/lipid-binding domain, CaLB)"/>
    <property type="match status" value="2"/>
</dbReference>
<accession>A0A6D2KWA3</accession>
<keyword evidence="4" id="KW-1185">Reference proteome</keyword>
<feature type="region of interest" description="Disordered" evidence="1">
    <location>
        <begin position="338"/>
        <end position="359"/>
    </location>
</feature>
<feature type="compositionally biased region" description="Pro residues" evidence="1">
    <location>
        <begin position="346"/>
        <end position="359"/>
    </location>
</feature>
<dbReference type="Proteomes" id="UP000467841">
    <property type="component" value="Unassembled WGS sequence"/>
</dbReference>
<name>A0A6D2KWA3_9BRAS</name>
<proteinExistence type="predicted"/>
<dbReference type="InterPro" id="IPR035892">
    <property type="entry name" value="C2_domain_sf"/>
</dbReference>
<dbReference type="Pfam" id="PF00168">
    <property type="entry name" value="C2"/>
    <property type="match status" value="2"/>
</dbReference>
<dbReference type="AlphaFoldDB" id="A0A6D2KWA3"/>
<dbReference type="SMART" id="SM00239">
    <property type="entry name" value="C2"/>
    <property type="match status" value="2"/>
</dbReference>
<dbReference type="PANTHER" id="PTHR32246:SF137">
    <property type="entry name" value="CALCIUM-DEPENDENT LIPID-BINDING (CALB DOMAIN) FAMILY PROTEIN"/>
    <property type="match status" value="1"/>
</dbReference>
<dbReference type="PANTHER" id="PTHR32246">
    <property type="entry name" value="INGRESSION PROTEIN FIC1"/>
    <property type="match status" value="1"/>
</dbReference>
<gene>
    <name evidence="3" type="ORF">MERR_LOCUS44835</name>
</gene>
<feature type="domain" description="C2" evidence="2">
    <location>
        <begin position="176"/>
        <end position="303"/>
    </location>
</feature>
<dbReference type="OrthoDB" id="270970at2759"/>
<dbReference type="Gene3D" id="2.60.40.150">
    <property type="entry name" value="C2 domain"/>
    <property type="match status" value="2"/>
</dbReference>
<dbReference type="EMBL" id="CACVBM020001695">
    <property type="protein sequence ID" value="CAA7057599.1"/>
    <property type="molecule type" value="Genomic_DNA"/>
</dbReference>
<reference evidence="3" key="1">
    <citation type="submission" date="2020-01" db="EMBL/GenBank/DDBJ databases">
        <authorList>
            <person name="Mishra B."/>
        </authorList>
    </citation>
    <scope>NUCLEOTIDE SEQUENCE [LARGE SCALE GENOMIC DNA]</scope>
</reference>
<dbReference type="PROSITE" id="PS50004">
    <property type="entry name" value="C2"/>
    <property type="match status" value="2"/>
</dbReference>
<dbReference type="GO" id="GO:0006952">
    <property type="term" value="P:defense response"/>
    <property type="evidence" value="ECO:0007669"/>
    <property type="project" value="InterPro"/>
</dbReference>
<protein>
    <recommendedName>
        <fullName evidence="2">C2 domain-containing protein</fullName>
    </recommendedName>
</protein>